<accession>A0A1H5UGE2</accession>
<reference evidence="3" key="1">
    <citation type="submission" date="2016-10" db="EMBL/GenBank/DDBJ databases">
        <authorList>
            <person name="Varghese N."/>
            <person name="Submissions S."/>
        </authorList>
    </citation>
    <scope>NUCLEOTIDE SEQUENCE [LARGE SCALE GENOMIC DNA]</scope>
    <source>
        <strain evidence="3">CGMCC 1.7062</strain>
    </source>
</reference>
<evidence type="ECO:0000256" key="1">
    <source>
        <dbReference type="PIRNR" id="PIRNR029225"/>
    </source>
</evidence>
<name>A0A1H5UGE2_9VIBR</name>
<keyword evidence="3" id="KW-1185">Reference proteome</keyword>
<comment type="function">
    <text evidence="1">Part of the beta sliding clamp loading complex, which hydrolyzes ATP to load the beta clamp onto primed DNA to form the DNA replication pre-initiation complex. DNA polymerase III is a complex, multichain enzyme responsible for most of the replicative synthesis in bacteria. This DNA polymerase also exhibits 3' to 5' exonuclease activity.</text>
</comment>
<organism evidence="2 3">
    <name type="scientific">Vibrio hangzhouensis</name>
    <dbReference type="NCBI Taxonomy" id="462991"/>
    <lineage>
        <taxon>Bacteria</taxon>
        <taxon>Pseudomonadati</taxon>
        <taxon>Pseudomonadota</taxon>
        <taxon>Gammaproteobacteria</taxon>
        <taxon>Vibrionales</taxon>
        <taxon>Vibrionaceae</taxon>
        <taxon>Vibrio</taxon>
    </lineage>
</organism>
<dbReference type="AlphaFoldDB" id="A0A1H5UGE2"/>
<keyword evidence="1" id="KW-0808">Transferase</keyword>
<dbReference type="InterPro" id="IPR004615">
    <property type="entry name" value="DNA_pol_III_psi"/>
</dbReference>
<dbReference type="OrthoDB" id="5609147at2"/>
<keyword evidence="1" id="KW-0235">DNA replication</keyword>
<sequence length="144" mass="16346">MIQDSIKLQIMGIQSWDVAHPERLPLSHQPKLVLAGQCRLLFVSPVKPEGDSVLFYQKILKAMKLELTDTLHITPDLLLSMTGEQVPDWIWFAGDQHAEQRLSQLTQTLALSRVPNKLISPPLVDIDGNDVERRALWNQIRAYG</sequence>
<dbReference type="PIRSF" id="PIRSF029225">
    <property type="entry name" value="DNA_pol_III_psi"/>
    <property type="match status" value="1"/>
</dbReference>
<dbReference type="GO" id="GO:0003887">
    <property type="term" value="F:DNA-directed DNA polymerase activity"/>
    <property type="evidence" value="ECO:0007669"/>
    <property type="project" value="UniProtKB-KW"/>
</dbReference>
<dbReference type="Proteomes" id="UP000236721">
    <property type="component" value="Unassembled WGS sequence"/>
</dbReference>
<dbReference type="EMBL" id="FNVG01000003">
    <property type="protein sequence ID" value="SEF74110.1"/>
    <property type="molecule type" value="Genomic_DNA"/>
</dbReference>
<dbReference type="Pfam" id="PF03603">
    <property type="entry name" value="DNA_III_psi"/>
    <property type="match status" value="1"/>
</dbReference>
<dbReference type="InterPro" id="IPR036654">
    <property type="entry name" value="DNA_pol_III_psi_sf"/>
</dbReference>
<keyword evidence="1" id="KW-0548">Nucleotidyltransferase</keyword>
<proteinExistence type="predicted"/>
<dbReference type="SUPFAM" id="SSF102220">
    <property type="entry name" value="DNA polymerase III psi subunit"/>
    <property type="match status" value="1"/>
</dbReference>
<gene>
    <name evidence="2" type="ORF">SAMN04488244_103165</name>
</gene>
<dbReference type="RefSeq" id="WP_103879130.1">
    <property type="nucleotide sequence ID" value="NZ_FNVG01000003.1"/>
</dbReference>
<evidence type="ECO:0000313" key="3">
    <source>
        <dbReference type="Proteomes" id="UP000236721"/>
    </source>
</evidence>
<dbReference type="Gene3D" id="3.40.50.10220">
    <property type="entry name" value="DNA polymerase III, psi subunit"/>
    <property type="match status" value="1"/>
</dbReference>
<protein>
    <recommendedName>
        <fullName evidence="1">DNA polymerase III subunit psi</fullName>
    </recommendedName>
</protein>
<dbReference type="GO" id="GO:0006260">
    <property type="term" value="P:DNA replication"/>
    <property type="evidence" value="ECO:0007669"/>
    <property type="project" value="UniProtKB-KW"/>
</dbReference>
<evidence type="ECO:0000313" key="2">
    <source>
        <dbReference type="EMBL" id="SEF74110.1"/>
    </source>
</evidence>
<keyword evidence="1" id="KW-0239">DNA-directed DNA polymerase</keyword>
<dbReference type="GO" id="GO:0008408">
    <property type="term" value="F:3'-5' exonuclease activity"/>
    <property type="evidence" value="ECO:0007669"/>
    <property type="project" value="InterPro"/>
</dbReference>